<proteinExistence type="predicted"/>
<sequence length="85" mass="9921">MVKLVQTNKATLNTERKGNRAQKRRSMIKAYHWKATGHEMPFRSSHDVKEREKTAQYRLTSAEEDSESWEVGKPDIRELDPAVVH</sequence>
<feature type="compositionally biased region" description="Basic and acidic residues" evidence="1">
    <location>
        <begin position="70"/>
        <end position="85"/>
    </location>
</feature>
<feature type="region of interest" description="Disordered" evidence="1">
    <location>
        <begin position="41"/>
        <end position="85"/>
    </location>
</feature>
<gene>
    <name evidence="2" type="ORF">SK128_020264</name>
</gene>
<dbReference type="EMBL" id="JAXCGZ010018410">
    <property type="protein sequence ID" value="KAK7067414.1"/>
    <property type="molecule type" value="Genomic_DNA"/>
</dbReference>
<evidence type="ECO:0000313" key="2">
    <source>
        <dbReference type="EMBL" id="KAK7067414.1"/>
    </source>
</evidence>
<evidence type="ECO:0000313" key="3">
    <source>
        <dbReference type="Proteomes" id="UP001381693"/>
    </source>
</evidence>
<reference evidence="2 3" key="1">
    <citation type="submission" date="2023-11" db="EMBL/GenBank/DDBJ databases">
        <title>Halocaridina rubra genome assembly.</title>
        <authorList>
            <person name="Smith C."/>
        </authorList>
    </citation>
    <scope>NUCLEOTIDE SEQUENCE [LARGE SCALE GENOMIC DNA]</scope>
    <source>
        <strain evidence="2">EP-1</strain>
        <tissue evidence="2">Whole</tissue>
    </source>
</reference>
<dbReference type="AlphaFoldDB" id="A0AAN8WVZ6"/>
<feature type="compositionally biased region" description="Basic and acidic residues" evidence="1">
    <location>
        <begin position="41"/>
        <end position="55"/>
    </location>
</feature>
<name>A0AAN8WVZ6_HALRR</name>
<keyword evidence="3" id="KW-1185">Reference proteome</keyword>
<comment type="caution">
    <text evidence="2">The sequence shown here is derived from an EMBL/GenBank/DDBJ whole genome shotgun (WGS) entry which is preliminary data.</text>
</comment>
<protein>
    <submittedName>
        <fullName evidence="2">Uncharacterized protein</fullName>
    </submittedName>
</protein>
<feature type="region of interest" description="Disordered" evidence="1">
    <location>
        <begin position="1"/>
        <end position="25"/>
    </location>
</feature>
<organism evidence="2 3">
    <name type="scientific">Halocaridina rubra</name>
    <name type="common">Hawaiian red shrimp</name>
    <dbReference type="NCBI Taxonomy" id="373956"/>
    <lineage>
        <taxon>Eukaryota</taxon>
        <taxon>Metazoa</taxon>
        <taxon>Ecdysozoa</taxon>
        <taxon>Arthropoda</taxon>
        <taxon>Crustacea</taxon>
        <taxon>Multicrustacea</taxon>
        <taxon>Malacostraca</taxon>
        <taxon>Eumalacostraca</taxon>
        <taxon>Eucarida</taxon>
        <taxon>Decapoda</taxon>
        <taxon>Pleocyemata</taxon>
        <taxon>Caridea</taxon>
        <taxon>Atyoidea</taxon>
        <taxon>Atyidae</taxon>
        <taxon>Halocaridina</taxon>
    </lineage>
</organism>
<accession>A0AAN8WVZ6</accession>
<dbReference type="Proteomes" id="UP001381693">
    <property type="component" value="Unassembled WGS sequence"/>
</dbReference>
<evidence type="ECO:0000256" key="1">
    <source>
        <dbReference type="SAM" id="MobiDB-lite"/>
    </source>
</evidence>
<feature type="compositionally biased region" description="Polar residues" evidence="1">
    <location>
        <begin position="1"/>
        <end position="13"/>
    </location>
</feature>